<reference evidence="1 2" key="1">
    <citation type="submission" date="2021-06" db="EMBL/GenBank/DDBJ databases">
        <authorList>
            <person name="Palmer J.M."/>
        </authorList>
    </citation>
    <scope>NUCLEOTIDE SEQUENCE [LARGE SCALE GENOMIC DNA]</scope>
    <source>
        <strain evidence="1 2">CL_MEX2019</strain>
        <tissue evidence="1">Muscle</tissue>
    </source>
</reference>
<keyword evidence="2" id="KW-1185">Reference proteome</keyword>
<gene>
    <name evidence="1" type="ORF">CHARACLAT_018503</name>
</gene>
<organism evidence="1 2">
    <name type="scientific">Characodon lateralis</name>
    <dbReference type="NCBI Taxonomy" id="208331"/>
    <lineage>
        <taxon>Eukaryota</taxon>
        <taxon>Metazoa</taxon>
        <taxon>Chordata</taxon>
        <taxon>Craniata</taxon>
        <taxon>Vertebrata</taxon>
        <taxon>Euteleostomi</taxon>
        <taxon>Actinopterygii</taxon>
        <taxon>Neopterygii</taxon>
        <taxon>Teleostei</taxon>
        <taxon>Neoteleostei</taxon>
        <taxon>Acanthomorphata</taxon>
        <taxon>Ovalentaria</taxon>
        <taxon>Atherinomorphae</taxon>
        <taxon>Cyprinodontiformes</taxon>
        <taxon>Goodeidae</taxon>
        <taxon>Characodon</taxon>
    </lineage>
</organism>
<dbReference type="Proteomes" id="UP001352852">
    <property type="component" value="Unassembled WGS sequence"/>
</dbReference>
<comment type="caution">
    <text evidence="1">The sequence shown here is derived from an EMBL/GenBank/DDBJ whole genome shotgun (WGS) entry which is preliminary data.</text>
</comment>
<name>A0ABU7E1L1_9TELE</name>
<sequence>MPLRTAAMSPMPQLLIAPLQHPTAAVSTSAPLATHHRCHHCETTSALVPGGLASEYRSRHHASRALLRSPYRVSSALLMTPLFCPQLMPLRVSPTLRLKSPSVQNNVVCDEVTAWRQAIIGLQLQS</sequence>
<evidence type="ECO:0000313" key="1">
    <source>
        <dbReference type="EMBL" id="MED6281178.1"/>
    </source>
</evidence>
<accession>A0ABU7E1L1</accession>
<protein>
    <submittedName>
        <fullName evidence="1">Uncharacterized protein</fullName>
    </submittedName>
</protein>
<dbReference type="EMBL" id="JAHUTJ010042606">
    <property type="protein sequence ID" value="MED6281178.1"/>
    <property type="molecule type" value="Genomic_DNA"/>
</dbReference>
<proteinExistence type="predicted"/>
<evidence type="ECO:0000313" key="2">
    <source>
        <dbReference type="Proteomes" id="UP001352852"/>
    </source>
</evidence>